<feature type="region of interest" description="Disordered" evidence="1">
    <location>
        <begin position="1"/>
        <end position="22"/>
    </location>
</feature>
<name>A0AB38CZU2_9MYCO</name>
<dbReference type="RefSeq" id="WP_074292847.1">
    <property type="nucleotide sequence ID" value="NZ_FSEH01000009.1"/>
</dbReference>
<protein>
    <submittedName>
        <fullName evidence="2">Uncharacterized protein</fullName>
    </submittedName>
</protein>
<accession>A0AB38CZU2</accession>
<evidence type="ECO:0000256" key="1">
    <source>
        <dbReference type="SAM" id="MobiDB-lite"/>
    </source>
</evidence>
<dbReference type="AlphaFoldDB" id="A0AB38CZU2"/>
<gene>
    <name evidence="2" type="ORF">SAMEA2070301_02781</name>
</gene>
<sequence length="110" mass="11310">MNQTDDGTEPLGEAPEVTRPGQDPLYAAAQLLESRGYAVVELPKPIQNGLGGFAVGVGGFVIAAGDDVVISEFSSSPITFRSTDRAHRLAAAILAVIAYIESNAVGASHG</sequence>
<comment type="caution">
    <text evidence="2">The sequence shown here is derived from an EMBL/GenBank/DDBJ whole genome shotgun (WGS) entry which is preliminary data.</text>
</comment>
<proteinExistence type="predicted"/>
<organism evidence="2 3">
    <name type="scientific">Mycobacteroides abscessus subsp. abscessus</name>
    <dbReference type="NCBI Taxonomy" id="1185650"/>
    <lineage>
        <taxon>Bacteria</taxon>
        <taxon>Bacillati</taxon>
        <taxon>Actinomycetota</taxon>
        <taxon>Actinomycetes</taxon>
        <taxon>Mycobacteriales</taxon>
        <taxon>Mycobacteriaceae</taxon>
        <taxon>Mycobacteroides</taxon>
        <taxon>Mycobacteroides abscessus</taxon>
    </lineage>
</organism>
<evidence type="ECO:0000313" key="3">
    <source>
        <dbReference type="Proteomes" id="UP000185210"/>
    </source>
</evidence>
<evidence type="ECO:0000313" key="2">
    <source>
        <dbReference type="EMBL" id="SIB08113.1"/>
    </source>
</evidence>
<reference evidence="2 3" key="1">
    <citation type="submission" date="2016-11" db="EMBL/GenBank/DDBJ databases">
        <authorList>
            <consortium name="Pathogen Informatics"/>
        </authorList>
    </citation>
    <scope>NUCLEOTIDE SEQUENCE [LARGE SCALE GENOMIC DNA]</scope>
    <source>
        <strain evidence="2 3">104</strain>
    </source>
</reference>
<dbReference type="EMBL" id="FSHM01000004">
    <property type="protein sequence ID" value="SIB08113.1"/>
    <property type="molecule type" value="Genomic_DNA"/>
</dbReference>
<dbReference type="Proteomes" id="UP000185210">
    <property type="component" value="Unassembled WGS sequence"/>
</dbReference>